<keyword evidence="4" id="KW-1185">Reference proteome</keyword>
<evidence type="ECO:0000259" key="2">
    <source>
        <dbReference type="Pfam" id="PF00462"/>
    </source>
</evidence>
<reference evidence="3 4" key="1">
    <citation type="journal article" date="2014" name="MBio">
        <title>The Ordospora colligata genome; evolution of extreme reduction in microsporidia and host-to-parasite horizontal gene transfer.</title>
        <authorList>
            <person name="Pombert J.-F."/>
            <person name="Haag K.L."/>
            <person name="Beidas S."/>
            <person name="Ebert D."/>
            <person name="Keeling P.J."/>
        </authorList>
    </citation>
    <scope>NUCLEOTIDE SEQUENCE [LARGE SCALE GENOMIC DNA]</scope>
    <source>
        <strain evidence="3 4">OC4</strain>
    </source>
</reference>
<feature type="domain" description="Glutaredoxin" evidence="2">
    <location>
        <begin position="107"/>
        <end position="174"/>
    </location>
</feature>
<evidence type="ECO:0000313" key="4">
    <source>
        <dbReference type="Proteomes" id="UP000031056"/>
    </source>
</evidence>
<dbReference type="Gene3D" id="3.40.30.10">
    <property type="entry name" value="Glutaredoxin"/>
    <property type="match status" value="1"/>
</dbReference>
<dbReference type="AlphaFoldDB" id="A0A0B2ULA6"/>
<dbReference type="InterPro" id="IPR036249">
    <property type="entry name" value="Thioredoxin-like_sf"/>
</dbReference>
<dbReference type="PROSITE" id="PS51354">
    <property type="entry name" value="GLUTAREDOXIN_2"/>
    <property type="match status" value="1"/>
</dbReference>
<dbReference type="Pfam" id="PF00462">
    <property type="entry name" value="Glutaredoxin"/>
    <property type="match status" value="1"/>
</dbReference>
<dbReference type="RefSeq" id="XP_014563834.1">
    <property type="nucleotide sequence ID" value="XM_014708348.1"/>
</dbReference>
<dbReference type="HOGENOM" id="CLU_026126_12_1_1"/>
<dbReference type="SUPFAM" id="SSF52833">
    <property type="entry name" value="Thioredoxin-like"/>
    <property type="match status" value="1"/>
</dbReference>
<sequence length="197" mass="22595">MQSLSMEDDLFDDLKEHEMLVVYENEEDKLYNELSVFGIEYAEAYVGGSEELKIVFMKHFNLSKFPVLILNGMPVLDNIESKVEEYMKLKDQDVMKKIEGVMDPKKIVVFIKGSPESPKCGFTRSLIDTLLGVGVSMDKIAYFDILKDEDVRRKMKVLNNWPTFPQVYIKGEFVGGLDVIKQMNAKGQLTKNFLGIF</sequence>
<evidence type="ECO:0000313" key="3">
    <source>
        <dbReference type="EMBL" id="KHN69792.1"/>
    </source>
</evidence>
<dbReference type="GeneID" id="26261855"/>
<dbReference type="VEuPathDB" id="MicrosporidiaDB:M896_052020"/>
<organism evidence="3 4">
    <name type="scientific">Ordospora colligata OC4</name>
    <dbReference type="NCBI Taxonomy" id="1354746"/>
    <lineage>
        <taxon>Eukaryota</taxon>
        <taxon>Fungi</taxon>
        <taxon>Fungi incertae sedis</taxon>
        <taxon>Microsporidia</taxon>
        <taxon>Ordosporidae</taxon>
        <taxon>Ordospora</taxon>
    </lineage>
</organism>
<proteinExistence type="predicted"/>
<accession>A0A0B2ULA6</accession>
<dbReference type="InParanoid" id="A0A0B2ULA6"/>
<dbReference type="GO" id="GO:0005739">
    <property type="term" value="C:mitochondrion"/>
    <property type="evidence" value="ECO:0007669"/>
    <property type="project" value="UniProtKB-ARBA"/>
</dbReference>
<dbReference type="InterPro" id="IPR004480">
    <property type="entry name" value="Monothiol_GRX-rel"/>
</dbReference>
<dbReference type="Proteomes" id="UP000031056">
    <property type="component" value="Unassembled WGS sequence"/>
</dbReference>
<dbReference type="EMBL" id="JOKQ01000005">
    <property type="protein sequence ID" value="KHN69792.1"/>
    <property type="molecule type" value="Genomic_DNA"/>
</dbReference>
<dbReference type="FunCoup" id="A0A0B2ULA6">
    <property type="interactions" value="69"/>
</dbReference>
<dbReference type="PANTHER" id="PTHR10293:SF16">
    <property type="entry name" value="GLUTAREDOXIN-RELATED PROTEIN 5, MITOCHONDRIAL"/>
    <property type="match status" value="1"/>
</dbReference>
<comment type="caution">
    <text evidence="3">The sequence shown here is derived from an EMBL/GenBank/DDBJ whole genome shotgun (WGS) entry which is preliminary data.</text>
</comment>
<dbReference type="OrthoDB" id="415696at2759"/>
<evidence type="ECO:0000256" key="1">
    <source>
        <dbReference type="ARBA" id="ARBA00023284"/>
    </source>
</evidence>
<name>A0A0B2ULA6_9MICR</name>
<dbReference type="STRING" id="1354746.A0A0B2ULA6"/>
<dbReference type="GO" id="GO:0015036">
    <property type="term" value="F:disulfide oxidoreductase activity"/>
    <property type="evidence" value="ECO:0007669"/>
    <property type="project" value="UniProtKB-ARBA"/>
</dbReference>
<dbReference type="PANTHER" id="PTHR10293">
    <property type="entry name" value="GLUTAREDOXIN FAMILY MEMBER"/>
    <property type="match status" value="1"/>
</dbReference>
<keyword evidence="1" id="KW-0676">Redox-active center</keyword>
<dbReference type="InterPro" id="IPR002109">
    <property type="entry name" value="Glutaredoxin"/>
</dbReference>
<protein>
    <submittedName>
        <fullName evidence="3">Glutaredoxin domain-containing protein</fullName>
    </submittedName>
</protein>
<gene>
    <name evidence="3" type="ORF">M896_052020</name>
</gene>